<reference evidence="5" key="1">
    <citation type="submission" date="2011-08" db="EMBL/GenBank/DDBJ databases">
        <authorList>
            <person name="Rombauts S."/>
        </authorList>
    </citation>
    <scope>NUCLEOTIDE SEQUENCE</scope>
    <source>
        <strain evidence="5">London</strain>
    </source>
</reference>
<evidence type="ECO:0000313" key="5">
    <source>
        <dbReference type="Proteomes" id="UP000015104"/>
    </source>
</evidence>
<dbReference type="Gene3D" id="2.60.40.10">
    <property type="entry name" value="Immunoglobulins"/>
    <property type="match status" value="2"/>
</dbReference>
<dbReference type="InterPro" id="IPR014756">
    <property type="entry name" value="Ig_E-set"/>
</dbReference>
<dbReference type="PROSITE" id="PS50194">
    <property type="entry name" value="FILAMIN_REPEAT"/>
    <property type="match status" value="2"/>
</dbReference>
<dbReference type="SUPFAM" id="SSF81296">
    <property type="entry name" value="E set domains"/>
    <property type="match status" value="2"/>
</dbReference>
<dbReference type="EMBL" id="CAEY01001792">
    <property type="status" value="NOT_ANNOTATED_CDS"/>
    <property type="molecule type" value="Genomic_DNA"/>
</dbReference>
<accession>T1K6K1</accession>
<dbReference type="PANTHER" id="PTHR38537">
    <property type="entry name" value="JITTERBUG, ISOFORM N"/>
    <property type="match status" value="1"/>
</dbReference>
<sequence length="290" mass="31542">MFASFVTATAINICKQLIGDAFRNSEHTIISWQAQYSVSSLASSSSSPQPQSNILEPLKLLPTLTKASEFHLLYKVFIMASKEDDKLSASKITASGPGLVMGETGGICQFNVYTHYIPKFKGDFDPRSELAFSMDGPSLPVPLKVDAVDETRGVMDVTYTPLLPGNYSINIKYHGEHISGSPFKVKIEGESIKQFTLTSKVKVYGPNLKNGKANELNTVYIDIDDPSIKGGLAASMAGPKTAKVNLKMVEEKETVFKVTYSPTIKGNYLLYVKIAETNVPGSPFSIIVSP</sequence>
<dbReference type="AlphaFoldDB" id="T1K6K1"/>
<dbReference type="InterPro" id="IPR001298">
    <property type="entry name" value="Filamin/ABP280_rpt"/>
</dbReference>
<dbReference type="Pfam" id="PF00630">
    <property type="entry name" value="Filamin"/>
    <property type="match status" value="2"/>
</dbReference>
<feature type="repeat" description="Filamin" evidence="3">
    <location>
        <begin position="193"/>
        <end position="288"/>
    </location>
</feature>
<dbReference type="InterPro" id="IPR017868">
    <property type="entry name" value="Filamin/ABP280_repeat-like"/>
</dbReference>
<feature type="repeat" description="Filamin" evidence="3">
    <location>
        <begin position="84"/>
        <end position="187"/>
    </location>
</feature>
<dbReference type="InterPro" id="IPR044801">
    <property type="entry name" value="Filamin"/>
</dbReference>
<dbReference type="Proteomes" id="UP000015104">
    <property type="component" value="Unassembled WGS sequence"/>
</dbReference>
<dbReference type="STRING" id="32264.T1K6K1"/>
<dbReference type="EnsemblMetazoa" id="tetur06g00780.1">
    <property type="protein sequence ID" value="tetur06g00780.1"/>
    <property type="gene ID" value="tetur06g00780"/>
</dbReference>
<protein>
    <submittedName>
        <fullName evidence="4">Uncharacterized protein</fullName>
    </submittedName>
</protein>
<dbReference type="GO" id="GO:0051015">
    <property type="term" value="F:actin filament binding"/>
    <property type="evidence" value="ECO:0007669"/>
    <property type="project" value="InterPro"/>
</dbReference>
<reference evidence="4" key="2">
    <citation type="submission" date="2015-06" db="UniProtKB">
        <authorList>
            <consortium name="EnsemblMetazoa"/>
        </authorList>
    </citation>
    <scope>IDENTIFICATION</scope>
</reference>
<keyword evidence="2" id="KW-0677">Repeat</keyword>
<dbReference type="SMART" id="SM00557">
    <property type="entry name" value="IG_FLMN"/>
    <property type="match status" value="2"/>
</dbReference>
<dbReference type="InterPro" id="IPR013783">
    <property type="entry name" value="Ig-like_fold"/>
</dbReference>
<evidence type="ECO:0000313" key="4">
    <source>
        <dbReference type="EnsemblMetazoa" id="tetur06g00780.1"/>
    </source>
</evidence>
<keyword evidence="5" id="KW-1185">Reference proteome</keyword>
<proteinExistence type="inferred from homology"/>
<dbReference type="HOGENOM" id="CLU_960841_0_0_1"/>
<dbReference type="GO" id="GO:0030036">
    <property type="term" value="P:actin cytoskeleton organization"/>
    <property type="evidence" value="ECO:0007669"/>
    <property type="project" value="InterPro"/>
</dbReference>
<comment type="similarity">
    <text evidence="1">Belongs to the filamin family.</text>
</comment>
<dbReference type="PANTHER" id="PTHR38537:SF8">
    <property type="entry name" value="FILAMIN-A"/>
    <property type="match status" value="1"/>
</dbReference>
<evidence type="ECO:0000256" key="2">
    <source>
        <dbReference type="ARBA" id="ARBA00022737"/>
    </source>
</evidence>
<name>T1K6K1_TETUR</name>
<dbReference type="eggNOG" id="KOG0518">
    <property type="taxonomic scope" value="Eukaryota"/>
</dbReference>
<organism evidence="4 5">
    <name type="scientific">Tetranychus urticae</name>
    <name type="common">Two-spotted spider mite</name>
    <dbReference type="NCBI Taxonomy" id="32264"/>
    <lineage>
        <taxon>Eukaryota</taxon>
        <taxon>Metazoa</taxon>
        <taxon>Ecdysozoa</taxon>
        <taxon>Arthropoda</taxon>
        <taxon>Chelicerata</taxon>
        <taxon>Arachnida</taxon>
        <taxon>Acari</taxon>
        <taxon>Acariformes</taxon>
        <taxon>Trombidiformes</taxon>
        <taxon>Prostigmata</taxon>
        <taxon>Eleutherengona</taxon>
        <taxon>Raphignathae</taxon>
        <taxon>Tetranychoidea</taxon>
        <taxon>Tetranychidae</taxon>
        <taxon>Tetranychus</taxon>
    </lineage>
</organism>
<evidence type="ECO:0000256" key="1">
    <source>
        <dbReference type="ARBA" id="ARBA00009238"/>
    </source>
</evidence>
<evidence type="ECO:0000256" key="3">
    <source>
        <dbReference type="PROSITE-ProRule" id="PRU00087"/>
    </source>
</evidence>